<proteinExistence type="inferred from homology"/>
<dbReference type="PRINTS" id="PR00196">
    <property type="entry name" value="ANNEXIN"/>
</dbReference>
<feature type="domain" description="Reverse transcriptase" evidence="4">
    <location>
        <begin position="115"/>
        <end position="203"/>
    </location>
</feature>
<evidence type="ECO:0000256" key="2">
    <source>
        <dbReference type="ARBA" id="ARBA00022737"/>
    </source>
</evidence>
<keyword evidence="6" id="KW-1185">Reference proteome</keyword>
<dbReference type="InterPro" id="IPR037104">
    <property type="entry name" value="Annexin_sf"/>
</dbReference>
<gene>
    <name evidence="5" type="ORF">ANN_07437</name>
</gene>
<dbReference type="PANTHER" id="PTHR10502:SF177">
    <property type="entry name" value="ANNEXIN B10"/>
    <property type="match status" value="1"/>
</dbReference>
<evidence type="ECO:0000313" key="5">
    <source>
        <dbReference type="EMBL" id="KAJ4439315.1"/>
    </source>
</evidence>
<dbReference type="SUPFAM" id="SSF47874">
    <property type="entry name" value="Annexin"/>
    <property type="match status" value="1"/>
</dbReference>
<name>A0ABQ8SYP9_PERAM</name>
<evidence type="ECO:0000313" key="6">
    <source>
        <dbReference type="Proteomes" id="UP001148838"/>
    </source>
</evidence>
<organism evidence="5 6">
    <name type="scientific">Periplaneta americana</name>
    <name type="common">American cockroach</name>
    <name type="synonym">Blatta americana</name>
    <dbReference type="NCBI Taxonomy" id="6978"/>
    <lineage>
        <taxon>Eukaryota</taxon>
        <taxon>Metazoa</taxon>
        <taxon>Ecdysozoa</taxon>
        <taxon>Arthropoda</taxon>
        <taxon>Hexapoda</taxon>
        <taxon>Insecta</taxon>
        <taxon>Pterygota</taxon>
        <taxon>Neoptera</taxon>
        <taxon>Polyneoptera</taxon>
        <taxon>Dictyoptera</taxon>
        <taxon>Blattodea</taxon>
        <taxon>Blattoidea</taxon>
        <taxon>Blattidae</taxon>
        <taxon>Blattinae</taxon>
        <taxon>Periplaneta</taxon>
    </lineage>
</organism>
<dbReference type="SMART" id="SM00335">
    <property type="entry name" value="ANX"/>
    <property type="match status" value="3"/>
</dbReference>
<keyword evidence="2" id="KW-0677">Repeat</keyword>
<dbReference type="PROSITE" id="PS51897">
    <property type="entry name" value="ANNEXIN_2"/>
    <property type="match status" value="2"/>
</dbReference>
<evidence type="ECO:0000259" key="4">
    <source>
        <dbReference type="Pfam" id="PF00078"/>
    </source>
</evidence>
<dbReference type="Pfam" id="PF00078">
    <property type="entry name" value="RVT_1"/>
    <property type="match status" value="1"/>
</dbReference>
<evidence type="ECO:0000256" key="3">
    <source>
        <dbReference type="ARBA" id="ARBA00023216"/>
    </source>
</evidence>
<dbReference type="InterPro" id="IPR043502">
    <property type="entry name" value="DNA/RNA_pol_sf"/>
</dbReference>
<comment type="caution">
    <text evidence="5">The sequence shown here is derived from an EMBL/GenBank/DDBJ whole genome shotgun (WGS) entry which is preliminary data.</text>
</comment>
<reference evidence="5 6" key="1">
    <citation type="journal article" date="2022" name="Allergy">
        <title>Genome assembly and annotation of Periplaneta americana reveal a comprehensive cockroach allergen profile.</title>
        <authorList>
            <person name="Wang L."/>
            <person name="Xiong Q."/>
            <person name="Saelim N."/>
            <person name="Wang L."/>
            <person name="Nong W."/>
            <person name="Wan A.T."/>
            <person name="Shi M."/>
            <person name="Liu X."/>
            <person name="Cao Q."/>
            <person name="Hui J.H.L."/>
            <person name="Sookrung N."/>
            <person name="Leung T.F."/>
            <person name="Tungtrongchitr A."/>
            <person name="Tsui S.K.W."/>
        </authorList>
    </citation>
    <scope>NUCLEOTIDE SEQUENCE [LARGE SCALE GENOMIC DNA]</scope>
    <source>
        <strain evidence="5">PWHHKU_190912</strain>
    </source>
</reference>
<dbReference type="PANTHER" id="PTHR10502">
    <property type="entry name" value="ANNEXIN"/>
    <property type="match status" value="1"/>
</dbReference>
<keyword evidence="3" id="KW-0041">Annexin</keyword>
<comment type="similarity">
    <text evidence="1">Belongs to the annexin family.</text>
</comment>
<dbReference type="SUPFAM" id="SSF56672">
    <property type="entry name" value="DNA/RNA polymerases"/>
    <property type="match status" value="1"/>
</dbReference>
<dbReference type="Proteomes" id="UP001148838">
    <property type="component" value="Unassembled WGS sequence"/>
</dbReference>
<dbReference type="InterPro" id="IPR001464">
    <property type="entry name" value="Annexin"/>
</dbReference>
<dbReference type="EMBL" id="JAJSOF020000017">
    <property type="protein sequence ID" value="KAJ4439315.1"/>
    <property type="molecule type" value="Genomic_DNA"/>
</dbReference>
<dbReference type="Pfam" id="PF00191">
    <property type="entry name" value="Annexin"/>
    <property type="match status" value="2"/>
</dbReference>
<dbReference type="InterPro" id="IPR018502">
    <property type="entry name" value="Annexin_repeat"/>
</dbReference>
<dbReference type="InterPro" id="IPR000477">
    <property type="entry name" value="RT_dom"/>
</dbReference>
<protein>
    <recommendedName>
        <fullName evidence="4">Reverse transcriptase domain-containing protein</fullName>
    </recommendedName>
</protein>
<dbReference type="Gene3D" id="1.10.220.10">
    <property type="entry name" value="Annexin"/>
    <property type="match status" value="2"/>
</dbReference>
<accession>A0ABQ8SYP9</accession>
<evidence type="ECO:0000256" key="1">
    <source>
        <dbReference type="ARBA" id="ARBA00007831"/>
    </source>
</evidence>
<sequence>MFVSSCTQQFSYRIAGSLACVREAHPQIVTMSTYYTVSSVFILSVLTSLQAVRNPRPTVTPASGFSAADDGMALRAAMKGFGTDEQAIIDILTQRSNSQRQQIAKFFTEEYGRDNRLRLELNGLHQLLVYADDVNMLGENTQAIRENTEILLEASRAIGLEVNPEKTKYMIMSRDQNIVRNGNIEIGDLSFEEVEKFKYLGATVTNINDTREEIKRRINMGNACYYSVEKLLSSSLLSKNLKVKIYKTVILPVVLYGCETWTLTLREEHRFRVFENKVLRKIFGAKRDEVTGEWRKLHNTELHALYSSPDIIRNIKSRRLRWAGHVARMGESRNAYRVLVGRPEGKRPLGRPRRRWEDNIKMDLREVGYDDRDWINLAQDRDRWRAYDLIEDLKSELGGHFEDVIVALVIPPVDYLCKQLHKAMEGMGTDEHTLIEILCSKSNKEVKDIVDAYERMYDRPLAEHMCSETSGDFRRLLTLIVTVSPQGNCLHS</sequence>